<dbReference type="GO" id="GO:0008270">
    <property type="term" value="F:zinc ion binding"/>
    <property type="evidence" value="ECO:0007669"/>
    <property type="project" value="InterPro"/>
</dbReference>
<name>A0A699KAQ1_TANCI</name>
<dbReference type="Gene3D" id="3.10.20.90">
    <property type="entry name" value="Phosphatidylinositol 3-kinase Catalytic Subunit, Chain A, domain 1"/>
    <property type="match status" value="1"/>
</dbReference>
<feature type="domain" description="DWNN" evidence="1">
    <location>
        <begin position="9"/>
        <end position="85"/>
    </location>
</feature>
<dbReference type="AlphaFoldDB" id="A0A699KAQ1"/>
<dbReference type="EMBL" id="BKCJ010491930">
    <property type="protein sequence ID" value="GFA80824.1"/>
    <property type="molecule type" value="Genomic_DNA"/>
</dbReference>
<organism evidence="2">
    <name type="scientific">Tanacetum cinerariifolium</name>
    <name type="common">Dalmatian daisy</name>
    <name type="synonym">Chrysanthemum cinerariifolium</name>
    <dbReference type="NCBI Taxonomy" id="118510"/>
    <lineage>
        <taxon>Eukaryota</taxon>
        <taxon>Viridiplantae</taxon>
        <taxon>Streptophyta</taxon>
        <taxon>Embryophyta</taxon>
        <taxon>Tracheophyta</taxon>
        <taxon>Spermatophyta</taxon>
        <taxon>Magnoliopsida</taxon>
        <taxon>eudicotyledons</taxon>
        <taxon>Gunneridae</taxon>
        <taxon>Pentapetalae</taxon>
        <taxon>asterids</taxon>
        <taxon>campanulids</taxon>
        <taxon>Asterales</taxon>
        <taxon>Asteraceae</taxon>
        <taxon>Asteroideae</taxon>
        <taxon>Anthemideae</taxon>
        <taxon>Anthemidinae</taxon>
        <taxon>Tanacetum</taxon>
    </lineage>
</organism>
<sequence>MDQNFNMSIRFKFKSSNEFETLDFGRKLYISIGEVRSKIMSVKKLNNVFRNDSDLVLIDAVTGQEYGDDGVEIQSGSSLIVKRVPSKGASSAIFLDPTLAGAIAD</sequence>
<proteinExistence type="predicted"/>
<dbReference type="InterPro" id="IPR014891">
    <property type="entry name" value="DWNN_domain"/>
</dbReference>
<dbReference type="Pfam" id="PF08783">
    <property type="entry name" value="DWNN"/>
    <property type="match status" value="1"/>
</dbReference>
<evidence type="ECO:0000313" key="2">
    <source>
        <dbReference type="EMBL" id="GFA80824.1"/>
    </source>
</evidence>
<dbReference type="SMART" id="SM01180">
    <property type="entry name" value="DWNN"/>
    <property type="match status" value="1"/>
</dbReference>
<accession>A0A699KAQ1</accession>
<comment type="caution">
    <text evidence="2">The sequence shown here is derived from an EMBL/GenBank/DDBJ whole genome shotgun (WGS) entry which is preliminary data.</text>
</comment>
<reference evidence="2" key="1">
    <citation type="journal article" date="2019" name="Sci. Rep.">
        <title>Draft genome of Tanacetum cinerariifolium, the natural source of mosquito coil.</title>
        <authorList>
            <person name="Yamashiro T."/>
            <person name="Shiraishi A."/>
            <person name="Satake H."/>
            <person name="Nakayama K."/>
        </authorList>
    </citation>
    <scope>NUCLEOTIDE SEQUENCE</scope>
</reference>
<evidence type="ECO:0000259" key="1">
    <source>
        <dbReference type="PROSITE" id="PS51282"/>
    </source>
</evidence>
<dbReference type="PROSITE" id="PS51282">
    <property type="entry name" value="DWNN"/>
    <property type="match status" value="1"/>
</dbReference>
<protein>
    <submittedName>
        <fullName evidence="2">DWNN domain-containing protein</fullName>
    </submittedName>
</protein>
<gene>
    <name evidence="2" type="ORF">Tci_652796</name>
</gene>